<dbReference type="OrthoDB" id="10558316at2759"/>
<feature type="region of interest" description="Disordered" evidence="2">
    <location>
        <begin position="303"/>
        <end position="327"/>
    </location>
</feature>
<dbReference type="GeneID" id="9061190"/>
<evidence type="ECO:0000256" key="1">
    <source>
        <dbReference type="SAM" id="Coils"/>
    </source>
</evidence>
<evidence type="ECO:0000313" key="3">
    <source>
        <dbReference type="EMBL" id="EER16128.1"/>
    </source>
</evidence>
<dbReference type="AlphaFoldDB" id="C5KHR6"/>
<reference evidence="3 4" key="1">
    <citation type="submission" date="2008-07" db="EMBL/GenBank/DDBJ databases">
        <authorList>
            <person name="El-Sayed N."/>
            <person name="Caler E."/>
            <person name="Inman J."/>
            <person name="Amedeo P."/>
            <person name="Hass B."/>
            <person name="Wortman J."/>
        </authorList>
    </citation>
    <scope>NUCLEOTIDE SEQUENCE [LARGE SCALE GENOMIC DNA]</scope>
    <source>
        <strain evidence="4">ATCC 50983 / TXsc</strain>
    </source>
</reference>
<feature type="compositionally biased region" description="Gly residues" evidence="2">
    <location>
        <begin position="77"/>
        <end position="107"/>
    </location>
</feature>
<name>C5KHR6_PERM5</name>
<evidence type="ECO:0000313" key="4">
    <source>
        <dbReference type="Proteomes" id="UP000007800"/>
    </source>
</evidence>
<dbReference type="Proteomes" id="UP000007800">
    <property type="component" value="Unassembled WGS sequence"/>
</dbReference>
<evidence type="ECO:0000256" key="2">
    <source>
        <dbReference type="SAM" id="MobiDB-lite"/>
    </source>
</evidence>
<dbReference type="RefSeq" id="XP_002784332.1">
    <property type="nucleotide sequence ID" value="XM_002784286.1"/>
</dbReference>
<dbReference type="EMBL" id="GG673069">
    <property type="protein sequence ID" value="EER16128.1"/>
    <property type="molecule type" value="Genomic_DNA"/>
</dbReference>
<accession>C5KHR6</accession>
<feature type="compositionally biased region" description="Basic and acidic residues" evidence="2">
    <location>
        <begin position="308"/>
        <end position="322"/>
    </location>
</feature>
<organism evidence="4">
    <name type="scientific">Perkinsus marinus (strain ATCC 50983 / TXsc)</name>
    <dbReference type="NCBI Taxonomy" id="423536"/>
    <lineage>
        <taxon>Eukaryota</taxon>
        <taxon>Sar</taxon>
        <taxon>Alveolata</taxon>
        <taxon>Perkinsozoa</taxon>
        <taxon>Perkinsea</taxon>
        <taxon>Perkinsida</taxon>
        <taxon>Perkinsidae</taxon>
        <taxon>Perkinsus</taxon>
    </lineage>
</organism>
<sequence>MSTIGKSVVPPGGPSGDPPPIIDGSHDGSPGPMERSSPIQVSLDGTGTADGVVTVGSMIDVDESPESNAGSPDGDAGSPGGDAGSPGGDAGSPGGDAGSPGGDGGSPGRSFPPFESGTSGKLTQKSTNDVDILSKLARDVELISTEVTRIGSAAAWSEATCGDWPRGRRRQAGRIHQGRSMAGMSTTNVYCLQRELTDAEAQISARDLTISDLRHANAFLRNELERVHAELREEKRRSGELQRKLAASNRNLKSTTATLKQVSASVSKIGTLVNYSGAAYGAPCTDEDFFNAPESAIGSSLVNSKTLKGGERKSNPRLRTDGGKAPFRPSLGTLRKAVDIYSRN</sequence>
<gene>
    <name evidence="3" type="ORF">Pmar_PMAR003591</name>
</gene>
<feature type="compositionally biased region" description="Low complexity" evidence="2">
    <location>
        <begin position="44"/>
        <end position="56"/>
    </location>
</feature>
<feature type="coiled-coil region" evidence="1">
    <location>
        <begin position="210"/>
        <end position="251"/>
    </location>
</feature>
<keyword evidence="1" id="KW-0175">Coiled coil</keyword>
<proteinExistence type="predicted"/>
<feature type="compositionally biased region" description="Polar residues" evidence="2">
    <location>
        <begin position="116"/>
        <end position="125"/>
    </location>
</feature>
<protein>
    <submittedName>
        <fullName evidence="3">Uncharacterized protein</fullName>
    </submittedName>
</protein>
<dbReference type="InParanoid" id="C5KHR6"/>
<feature type="compositionally biased region" description="Pro residues" evidence="2">
    <location>
        <begin position="11"/>
        <end position="21"/>
    </location>
</feature>
<keyword evidence="4" id="KW-1185">Reference proteome</keyword>
<feature type="region of interest" description="Disordered" evidence="2">
    <location>
        <begin position="1"/>
        <end position="125"/>
    </location>
</feature>